<feature type="chain" id="PRO_5017422753" evidence="1">
    <location>
        <begin position="22"/>
        <end position="226"/>
    </location>
</feature>
<keyword evidence="4" id="KW-1185">Reference proteome</keyword>
<evidence type="ECO:0000313" key="4">
    <source>
        <dbReference type="Proteomes" id="UP000266441"/>
    </source>
</evidence>
<keyword evidence="1" id="KW-0732">Signal</keyword>
<dbReference type="InterPro" id="IPR025665">
    <property type="entry name" value="Beta-barrel_OMP_2"/>
</dbReference>
<sequence>MKTKLFYLILIFLLSGSMAFAQGLDGSKTSFAILGGVNLQNLNGKDAGDDKLENDMIIGFHAGVNVQLPVAPQFYFQPGLMFSTKGAENTEGVLSGTYNLSYVELPLNFVYKAPVGNGYFMLGFGPYVAYGIGGKATYEGGAASVETDIEFKNEVDSGDPLTTVYIKPFDAGANLFFGYELPAGLFLQLNTQLGLIDINPKDNRITGDNQSTLRNTGYGLSLGFRF</sequence>
<dbReference type="AlphaFoldDB" id="A0A399CZB4"/>
<comment type="caution">
    <text evidence="3">The sequence shown here is derived from an EMBL/GenBank/DDBJ whole genome shotgun (WGS) entry which is preliminary data.</text>
</comment>
<feature type="domain" description="Outer membrane protein beta-barrel" evidence="2">
    <location>
        <begin position="20"/>
        <end position="198"/>
    </location>
</feature>
<evidence type="ECO:0000256" key="1">
    <source>
        <dbReference type="SAM" id="SignalP"/>
    </source>
</evidence>
<dbReference type="EMBL" id="QWET01000021">
    <property type="protein sequence ID" value="RIH63420.1"/>
    <property type="molecule type" value="Genomic_DNA"/>
</dbReference>
<protein>
    <submittedName>
        <fullName evidence="3">PorT family protein</fullName>
    </submittedName>
</protein>
<organism evidence="3 4">
    <name type="scientific">Mariniphaga sediminis</name>
    <dbReference type="NCBI Taxonomy" id="1628158"/>
    <lineage>
        <taxon>Bacteria</taxon>
        <taxon>Pseudomonadati</taxon>
        <taxon>Bacteroidota</taxon>
        <taxon>Bacteroidia</taxon>
        <taxon>Marinilabiliales</taxon>
        <taxon>Prolixibacteraceae</taxon>
        <taxon>Mariniphaga</taxon>
    </lineage>
</organism>
<evidence type="ECO:0000259" key="2">
    <source>
        <dbReference type="Pfam" id="PF13568"/>
    </source>
</evidence>
<reference evidence="3 4" key="1">
    <citation type="journal article" date="2015" name="Int. J. Syst. Evol. Microbiol.">
        <title>Mariniphaga sediminis sp. nov., isolated from coastal sediment.</title>
        <authorList>
            <person name="Wang F.Q."/>
            <person name="Shen Q.Y."/>
            <person name="Chen G.J."/>
            <person name="Du Z.J."/>
        </authorList>
    </citation>
    <scope>NUCLEOTIDE SEQUENCE [LARGE SCALE GENOMIC DNA]</scope>
    <source>
        <strain evidence="3 4">SY21</strain>
    </source>
</reference>
<accession>A0A399CZB4</accession>
<dbReference type="Pfam" id="PF13568">
    <property type="entry name" value="OMP_b-brl_2"/>
    <property type="match status" value="1"/>
</dbReference>
<name>A0A399CZB4_9BACT</name>
<gene>
    <name evidence="3" type="ORF">D1164_20035</name>
</gene>
<dbReference type="OrthoDB" id="1429208at2"/>
<proteinExistence type="predicted"/>
<dbReference type="Proteomes" id="UP000266441">
    <property type="component" value="Unassembled WGS sequence"/>
</dbReference>
<evidence type="ECO:0000313" key="3">
    <source>
        <dbReference type="EMBL" id="RIH63420.1"/>
    </source>
</evidence>
<feature type="signal peptide" evidence="1">
    <location>
        <begin position="1"/>
        <end position="21"/>
    </location>
</feature>